<keyword evidence="6" id="KW-0472">Membrane</keyword>
<feature type="chain" id="PRO_5013115493" evidence="9">
    <location>
        <begin position="22"/>
        <end position="179"/>
    </location>
</feature>
<evidence type="ECO:0000256" key="9">
    <source>
        <dbReference type="SAM" id="SignalP"/>
    </source>
</evidence>
<evidence type="ECO:0000256" key="2">
    <source>
        <dbReference type="ARBA" id="ARBA00004609"/>
    </source>
</evidence>
<evidence type="ECO:0000256" key="1">
    <source>
        <dbReference type="ARBA" id="ARBA00002523"/>
    </source>
</evidence>
<feature type="domain" description="Trypanosome variant surface glycoprotein B-type N-terminal" evidence="10">
    <location>
        <begin position="12"/>
        <end position="174"/>
    </location>
</feature>
<comment type="function">
    <text evidence="1">VSG forms a coat on the surface of the parasite. The trypanosome evades the immune response of the host by expressing a series of antigenically distinct VSGs from an estimated 1000 VSG genes.</text>
</comment>
<proteinExistence type="predicted"/>
<protein>
    <submittedName>
        <fullName evidence="11">Variant surface glycoprotein</fullName>
    </submittedName>
</protein>
<reference evidence="11" key="1">
    <citation type="submission" date="2016-12" db="EMBL/GenBank/DDBJ databases">
        <title>Extending the VSGnome of Trypanosoma brucei strain TREU927.</title>
        <authorList>
            <person name="Cross G.A."/>
        </authorList>
    </citation>
    <scope>NUCLEOTIDE SEQUENCE</scope>
    <source>
        <strain evidence="11">Tb927.99.2080</strain>
    </source>
</reference>
<dbReference type="VEuPathDB" id="TriTrypDB:Tb427_000823600"/>
<evidence type="ECO:0000313" key="11">
    <source>
        <dbReference type="EMBL" id="ARB50961.1"/>
    </source>
</evidence>
<dbReference type="EMBL" id="KY404710">
    <property type="protein sequence ID" value="ARB50961.1"/>
    <property type="molecule type" value="Genomic_DNA"/>
</dbReference>
<sequence>MLASSILAIVTTVFAPFRAVASPLDNAAEFRVLCAVYNLHNQKEATPVRKTFKSAETLLTPLENLNISTVTDSYYTNADGKLIKPDGTIDTQELDKWNKRVRAVVNTTEGDDKPYVCLRPVPARDTANAQIRHYLSAATGLKDAYEKATTEVTNKDTEAKRKLTEAAFGVGKSEFDKGK</sequence>
<evidence type="ECO:0000256" key="3">
    <source>
        <dbReference type="ARBA" id="ARBA00022475"/>
    </source>
</evidence>
<accession>A0A1V0FYN3</accession>
<name>A0A1V0FYN3_9TRYP</name>
<evidence type="ECO:0000256" key="6">
    <source>
        <dbReference type="ARBA" id="ARBA00023136"/>
    </source>
</evidence>
<keyword evidence="3" id="KW-1003">Cell membrane</keyword>
<keyword evidence="7" id="KW-0325">Glycoprotein</keyword>
<comment type="subcellular location">
    <subcellularLocation>
        <location evidence="2">Cell membrane</location>
        <topology evidence="2">Lipid-anchor</topology>
        <topology evidence="2">GPI-anchor</topology>
    </subcellularLocation>
</comment>
<keyword evidence="4" id="KW-0336">GPI-anchor</keyword>
<evidence type="ECO:0000256" key="7">
    <source>
        <dbReference type="ARBA" id="ARBA00023180"/>
    </source>
</evidence>
<feature type="signal peptide" evidence="9">
    <location>
        <begin position="1"/>
        <end position="21"/>
    </location>
</feature>
<dbReference type="Pfam" id="PF13206">
    <property type="entry name" value="VSG_B"/>
    <property type="match status" value="1"/>
</dbReference>
<keyword evidence="8" id="KW-0449">Lipoprotein</keyword>
<evidence type="ECO:0000259" key="10">
    <source>
        <dbReference type="Pfam" id="PF13206"/>
    </source>
</evidence>
<dbReference type="AlphaFoldDB" id="A0A1V0FYN3"/>
<evidence type="ECO:0000256" key="5">
    <source>
        <dbReference type="ARBA" id="ARBA00022729"/>
    </source>
</evidence>
<dbReference type="GO" id="GO:0098552">
    <property type="term" value="C:side of membrane"/>
    <property type="evidence" value="ECO:0007669"/>
    <property type="project" value="UniProtKB-KW"/>
</dbReference>
<organism evidence="11">
    <name type="scientific">Trypanosoma brucei</name>
    <dbReference type="NCBI Taxonomy" id="5691"/>
    <lineage>
        <taxon>Eukaryota</taxon>
        <taxon>Discoba</taxon>
        <taxon>Euglenozoa</taxon>
        <taxon>Kinetoplastea</taxon>
        <taxon>Metakinetoplastina</taxon>
        <taxon>Trypanosomatida</taxon>
        <taxon>Trypanosomatidae</taxon>
        <taxon>Trypanosoma</taxon>
    </lineage>
</organism>
<evidence type="ECO:0000256" key="4">
    <source>
        <dbReference type="ARBA" id="ARBA00022622"/>
    </source>
</evidence>
<keyword evidence="5 9" id="KW-0732">Signal</keyword>
<dbReference type="InterPro" id="IPR025932">
    <property type="entry name" value="Trypano_VSG_B_N_dom"/>
</dbReference>
<dbReference type="GO" id="GO:0005886">
    <property type="term" value="C:plasma membrane"/>
    <property type="evidence" value="ECO:0007669"/>
    <property type="project" value="UniProtKB-SubCell"/>
</dbReference>
<evidence type="ECO:0000256" key="8">
    <source>
        <dbReference type="ARBA" id="ARBA00023288"/>
    </source>
</evidence>